<name>A0A285KG38_9ACTN</name>
<dbReference type="Pfam" id="PF08242">
    <property type="entry name" value="Methyltransf_12"/>
    <property type="match status" value="1"/>
</dbReference>
<keyword evidence="6" id="KW-1185">Reference proteome</keyword>
<protein>
    <submittedName>
        <fullName evidence="5">Methyltransferase domain-containing protein</fullName>
    </submittedName>
</protein>
<evidence type="ECO:0000256" key="3">
    <source>
        <dbReference type="ARBA" id="ARBA00022691"/>
    </source>
</evidence>
<feature type="domain" description="Methyltransferase type 12" evidence="4">
    <location>
        <begin position="22"/>
        <end position="120"/>
    </location>
</feature>
<dbReference type="GO" id="GO:0032259">
    <property type="term" value="P:methylation"/>
    <property type="evidence" value="ECO:0007669"/>
    <property type="project" value="UniProtKB-KW"/>
</dbReference>
<dbReference type="GO" id="GO:0008168">
    <property type="term" value="F:methyltransferase activity"/>
    <property type="evidence" value="ECO:0007669"/>
    <property type="project" value="UniProtKB-KW"/>
</dbReference>
<dbReference type="RefSeq" id="WP_097328625.1">
    <property type="nucleotide sequence ID" value="NZ_OBDY01000040.1"/>
</dbReference>
<keyword evidence="1 5" id="KW-0489">Methyltransferase</keyword>
<reference evidence="6" key="1">
    <citation type="submission" date="2017-09" db="EMBL/GenBank/DDBJ databases">
        <authorList>
            <person name="Varghese N."/>
            <person name="Submissions S."/>
        </authorList>
    </citation>
    <scope>NUCLEOTIDE SEQUENCE [LARGE SCALE GENOMIC DNA]</scope>
    <source>
        <strain evidence="6">CGMCC 4.6857</strain>
    </source>
</reference>
<dbReference type="InterPro" id="IPR029063">
    <property type="entry name" value="SAM-dependent_MTases_sf"/>
</dbReference>
<dbReference type="PANTHER" id="PTHR43464">
    <property type="entry name" value="METHYLTRANSFERASE"/>
    <property type="match status" value="1"/>
</dbReference>
<evidence type="ECO:0000259" key="4">
    <source>
        <dbReference type="Pfam" id="PF08242"/>
    </source>
</evidence>
<accession>A0A285KG38</accession>
<evidence type="ECO:0000313" key="6">
    <source>
        <dbReference type="Proteomes" id="UP000219612"/>
    </source>
</evidence>
<dbReference type="CDD" id="cd02440">
    <property type="entry name" value="AdoMet_MTases"/>
    <property type="match status" value="1"/>
</dbReference>
<evidence type="ECO:0000256" key="2">
    <source>
        <dbReference type="ARBA" id="ARBA00022679"/>
    </source>
</evidence>
<sequence>MGANALLNRAEIFPVGPADRLLEIGCGSGATAARVADHLTTGHLLAIDRAAGAVRLARERNAAHIRSGHVEVRQLAIEEADLPDSSFDTVFAVNVSLFWLGTPPGLLDQIGRLLAPGGTFHVFAERPTRMAIEAIAARATSALRQAHFTNITTTVTGTRAAVSAQRPPGPSNALGR</sequence>
<proteinExistence type="predicted"/>
<dbReference type="Gene3D" id="3.40.50.150">
    <property type="entry name" value="Vaccinia Virus protein VP39"/>
    <property type="match status" value="1"/>
</dbReference>
<dbReference type="InterPro" id="IPR013217">
    <property type="entry name" value="Methyltransf_12"/>
</dbReference>
<organism evidence="5 6">
    <name type="scientific">Paractinoplanes atraurantiacus</name>
    <dbReference type="NCBI Taxonomy" id="1036182"/>
    <lineage>
        <taxon>Bacteria</taxon>
        <taxon>Bacillati</taxon>
        <taxon>Actinomycetota</taxon>
        <taxon>Actinomycetes</taxon>
        <taxon>Micromonosporales</taxon>
        <taxon>Micromonosporaceae</taxon>
        <taxon>Paractinoplanes</taxon>
    </lineage>
</organism>
<gene>
    <name evidence="5" type="ORF">SAMN05421748_14054</name>
</gene>
<keyword evidence="2 5" id="KW-0808">Transferase</keyword>
<dbReference type="PANTHER" id="PTHR43464:SF19">
    <property type="entry name" value="UBIQUINONE BIOSYNTHESIS O-METHYLTRANSFERASE, MITOCHONDRIAL"/>
    <property type="match status" value="1"/>
</dbReference>
<dbReference type="SUPFAM" id="SSF53335">
    <property type="entry name" value="S-adenosyl-L-methionine-dependent methyltransferases"/>
    <property type="match status" value="1"/>
</dbReference>
<dbReference type="AlphaFoldDB" id="A0A285KG38"/>
<evidence type="ECO:0000313" key="5">
    <source>
        <dbReference type="EMBL" id="SNY71558.1"/>
    </source>
</evidence>
<dbReference type="EMBL" id="OBDY01000040">
    <property type="protein sequence ID" value="SNY71558.1"/>
    <property type="molecule type" value="Genomic_DNA"/>
</dbReference>
<dbReference type="OrthoDB" id="4571118at2"/>
<evidence type="ECO:0000256" key="1">
    <source>
        <dbReference type="ARBA" id="ARBA00022603"/>
    </source>
</evidence>
<dbReference type="Proteomes" id="UP000219612">
    <property type="component" value="Unassembled WGS sequence"/>
</dbReference>
<keyword evidence="3" id="KW-0949">S-adenosyl-L-methionine</keyword>